<dbReference type="InterPro" id="IPR036249">
    <property type="entry name" value="Thioredoxin-like_sf"/>
</dbReference>
<proteinExistence type="predicted"/>
<evidence type="ECO:0008006" key="4">
    <source>
        <dbReference type="Google" id="ProtNLM"/>
    </source>
</evidence>
<keyword evidence="3" id="KW-1185">Reference proteome</keyword>
<dbReference type="OrthoDB" id="5181746at2"/>
<dbReference type="RefSeq" id="WP_007147578.1">
    <property type="nucleotide sequence ID" value="NZ_AKCI01000001.1"/>
</dbReference>
<dbReference type="SUPFAM" id="SSF52833">
    <property type="entry name" value="Thioredoxin-like"/>
    <property type="match status" value="1"/>
</dbReference>
<comment type="caution">
    <text evidence="2">The sequence shown here is derived from an EMBL/GenBank/DDBJ whole genome shotgun (WGS) entry which is preliminary data.</text>
</comment>
<dbReference type="Pfam" id="PF14561">
    <property type="entry name" value="TPR_20"/>
    <property type="match status" value="1"/>
</dbReference>
<feature type="region of interest" description="Disordered" evidence="1">
    <location>
        <begin position="166"/>
        <end position="207"/>
    </location>
</feature>
<dbReference type="Gene3D" id="1.25.40.10">
    <property type="entry name" value="Tetratricopeptide repeat domain"/>
    <property type="match status" value="1"/>
</dbReference>
<dbReference type="STRING" id="857290.HMPREF9156_00511"/>
<accession>J0LMM8</accession>
<dbReference type="SUPFAM" id="SSF48452">
    <property type="entry name" value="TPR-like"/>
    <property type="match status" value="1"/>
</dbReference>
<dbReference type="EMBL" id="AGZS01000002">
    <property type="protein sequence ID" value="EJD65067.1"/>
    <property type="molecule type" value="Genomic_DNA"/>
</dbReference>
<dbReference type="HOGENOM" id="CLU_046120_0_0_11"/>
<dbReference type="eggNOG" id="COG3118">
    <property type="taxonomic scope" value="Bacteria"/>
</dbReference>
<evidence type="ECO:0000313" key="3">
    <source>
        <dbReference type="Proteomes" id="UP000006415"/>
    </source>
</evidence>
<dbReference type="InterPro" id="IPR011990">
    <property type="entry name" value="TPR-like_helical_dom_sf"/>
</dbReference>
<name>J0LMM8_9BIFI</name>
<dbReference type="AlphaFoldDB" id="J0LMM8"/>
<organism evidence="2 3">
    <name type="scientific">Scardovia wiggsiae F0424</name>
    <dbReference type="NCBI Taxonomy" id="857290"/>
    <lineage>
        <taxon>Bacteria</taxon>
        <taxon>Bacillati</taxon>
        <taxon>Actinomycetota</taxon>
        <taxon>Actinomycetes</taxon>
        <taxon>Bifidobacteriales</taxon>
        <taxon>Bifidobacteriaceae</taxon>
        <taxon>Scardovia</taxon>
    </lineage>
</organism>
<dbReference type="Gene3D" id="3.40.30.10">
    <property type="entry name" value="Glutaredoxin"/>
    <property type="match status" value="1"/>
</dbReference>
<sequence>MTNSQSGAQPQPFSGMNLAGAVDLEALKHKVDAAAGESGGAPAAGGYVTDVDSSGFESMVRMSATYPILLLMWQSDDNRYFDLAGKLADIVNGLKGQMQLARMDIGSNPQIAQALRMQGAPALYALIGGRPMPILQGMPSDDELAQVRDQILPQLIAAARQSGITGNAPYIGDDSPDSSDSTQGSGGQDASDAGDAGPSGPQIPAGHEEAYGFARNGEYAKAAAAYKKIAESDPHDSVAAREYAKAALLDRNGTSDVRAVRQAAGDDPDSVEAQMDVADIDMIGGHIEDAFSRLLDFLAAGHKQNTDAVRQRLLEYFAIPEAGDDRVRRARARLSALMY</sequence>
<evidence type="ECO:0000256" key="1">
    <source>
        <dbReference type="SAM" id="MobiDB-lite"/>
    </source>
</evidence>
<protein>
    <recommendedName>
        <fullName evidence="4">Thioredoxin domain-containing protein</fullName>
    </recommendedName>
</protein>
<reference evidence="2 3" key="1">
    <citation type="submission" date="2012-01" db="EMBL/GenBank/DDBJ databases">
        <title>The Genome Sequence of Scardovia wiggsiae F0424.</title>
        <authorList>
            <consortium name="The Broad Institute Genome Sequencing Platform"/>
            <person name="Earl A."/>
            <person name="Ward D."/>
            <person name="Feldgarden M."/>
            <person name="Gevers D."/>
            <person name="Izard J."/>
            <person name="Ganesan A."/>
            <person name="Baranova O.V."/>
            <person name="Blanton J.M."/>
            <person name="Tanner A.C."/>
            <person name="Mathney J."/>
            <person name="Dewhirst F.E."/>
            <person name="Young S.K."/>
            <person name="Zeng Q."/>
            <person name="Gargeya S."/>
            <person name="Fitzgerald M."/>
            <person name="Haas B."/>
            <person name="Abouelleil A."/>
            <person name="Alvarado L."/>
            <person name="Arachchi H.M."/>
            <person name="Berlin A."/>
            <person name="Chapman S.B."/>
            <person name="Gearin G."/>
            <person name="Goldberg J."/>
            <person name="Griggs A."/>
            <person name="Gujja S."/>
            <person name="Hansen M."/>
            <person name="Heiman D."/>
            <person name="Howarth C."/>
            <person name="Larimer J."/>
            <person name="Lui A."/>
            <person name="MacDonald P.J.P."/>
            <person name="McCowen C."/>
            <person name="Montmayeur A."/>
            <person name="Murphy C."/>
            <person name="Neiman D."/>
            <person name="Pearson M."/>
            <person name="Priest M."/>
            <person name="Roberts A."/>
            <person name="Saif S."/>
            <person name="Shea T."/>
            <person name="Sisk P."/>
            <person name="Stolte C."/>
            <person name="Sykes S."/>
            <person name="Wortman J."/>
            <person name="Nusbaum C."/>
            <person name="Birren B."/>
        </authorList>
    </citation>
    <scope>NUCLEOTIDE SEQUENCE [LARGE SCALE GENOMIC DNA]</scope>
    <source>
        <strain evidence="2 3">F0424</strain>
    </source>
</reference>
<gene>
    <name evidence="2" type="ORF">HMPREF9156_00511</name>
</gene>
<evidence type="ECO:0000313" key="2">
    <source>
        <dbReference type="EMBL" id="EJD65067.1"/>
    </source>
</evidence>
<dbReference type="Proteomes" id="UP000006415">
    <property type="component" value="Unassembled WGS sequence"/>
</dbReference>
<feature type="compositionally biased region" description="Low complexity" evidence="1">
    <location>
        <begin position="178"/>
        <end position="200"/>
    </location>
</feature>